<dbReference type="InterPro" id="IPR001387">
    <property type="entry name" value="Cro/C1-type_HTH"/>
</dbReference>
<dbReference type="CDD" id="cd00093">
    <property type="entry name" value="HTH_XRE"/>
    <property type="match status" value="1"/>
</dbReference>
<dbReference type="Proteomes" id="UP001273589">
    <property type="component" value="Unassembled WGS sequence"/>
</dbReference>
<feature type="domain" description="HTH cro/C1-type" evidence="2">
    <location>
        <begin position="59"/>
        <end position="105"/>
    </location>
</feature>
<feature type="region of interest" description="Disordered" evidence="1">
    <location>
        <begin position="1"/>
        <end position="21"/>
    </location>
</feature>
<organism evidence="3 4">
    <name type="scientific">Streptomyces europaeiscabiei</name>
    <dbReference type="NCBI Taxonomy" id="146819"/>
    <lineage>
        <taxon>Bacteria</taxon>
        <taxon>Bacillati</taxon>
        <taxon>Actinomycetota</taxon>
        <taxon>Actinomycetes</taxon>
        <taxon>Kitasatosporales</taxon>
        <taxon>Streptomycetaceae</taxon>
        <taxon>Streptomyces</taxon>
    </lineage>
</organism>
<dbReference type="AlphaFoldDB" id="A0AAJ2UL31"/>
<dbReference type="RefSeq" id="WP_319691803.1">
    <property type="nucleotide sequence ID" value="NZ_JARAWN010000067.1"/>
</dbReference>
<reference evidence="3" key="1">
    <citation type="journal article" date="2023" name="Microb. Genom.">
        <title>Mesoterricola silvestris gen. nov., sp. nov., Mesoterricola sediminis sp. nov., Geothrix oryzae sp. nov., Geothrix edaphica sp. nov., Geothrix rubra sp. nov., and Geothrix limicola sp. nov., six novel members of Acidobacteriota isolated from soils.</title>
        <authorList>
            <person name="Weisberg A.J."/>
            <person name="Pearce E."/>
            <person name="Kramer C.G."/>
            <person name="Chang J.H."/>
            <person name="Clarke C.R."/>
        </authorList>
    </citation>
    <scope>NUCLEOTIDE SEQUENCE</scope>
    <source>
        <strain evidence="3">ND06-05F</strain>
    </source>
</reference>
<comment type="caution">
    <text evidence="3">The sequence shown here is derived from an EMBL/GenBank/DDBJ whole genome shotgun (WGS) entry which is preliminary data.</text>
</comment>
<sequence>MTWSKVAEAVSAGVRRDENEQWRTHQGLGAHMHDEQNRHSLALTELRRKLTDGLALARLNQTQLAARADLGRTTVSEALSPKKPVPSPGTVAALARVLKLPVQELLALQRTAAEESGNVTTDGPGRPIGEWEPHDLEVHPAGPGRVASGSDMPAVRVLPGYVRREHDRVLAEAVRDVLAGSWSWWAAHRPARHGRAGRPYSPSPTRGATRAAAALEDLRRVRPRTVVWLNEAQHYLGNRTIGEEIAAAVHDLLIRPDREPVLVLGTLWPEYAARYRALPAPTGADPYSQARELLAGCTLAVPDAFDAEALAARLSTMAAHAEAS</sequence>
<dbReference type="SUPFAM" id="SSF47413">
    <property type="entry name" value="lambda repressor-like DNA-binding domains"/>
    <property type="match status" value="1"/>
</dbReference>
<dbReference type="InterPro" id="IPR010982">
    <property type="entry name" value="Lambda_DNA-bd_dom_sf"/>
</dbReference>
<evidence type="ECO:0000313" key="4">
    <source>
        <dbReference type="Proteomes" id="UP001273589"/>
    </source>
</evidence>
<dbReference type="EMBL" id="JARAWN010000067">
    <property type="protein sequence ID" value="MDX3130903.1"/>
    <property type="molecule type" value="Genomic_DNA"/>
</dbReference>
<dbReference type="Gene3D" id="1.10.260.40">
    <property type="entry name" value="lambda repressor-like DNA-binding domains"/>
    <property type="match status" value="1"/>
</dbReference>
<accession>A0AAJ2UL31</accession>
<protein>
    <submittedName>
        <fullName evidence="3">Helix-turn-helix transcriptional regulator</fullName>
    </submittedName>
</protein>
<dbReference type="SMART" id="SM00530">
    <property type="entry name" value="HTH_XRE"/>
    <property type="match status" value="1"/>
</dbReference>
<evidence type="ECO:0000259" key="2">
    <source>
        <dbReference type="PROSITE" id="PS50943"/>
    </source>
</evidence>
<evidence type="ECO:0000256" key="1">
    <source>
        <dbReference type="SAM" id="MobiDB-lite"/>
    </source>
</evidence>
<dbReference type="PROSITE" id="PS50943">
    <property type="entry name" value="HTH_CROC1"/>
    <property type="match status" value="1"/>
</dbReference>
<gene>
    <name evidence="3" type="ORF">PV367_14140</name>
</gene>
<proteinExistence type="predicted"/>
<evidence type="ECO:0000313" key="3">
    <source>
        <dbReference type="EMBL" id="MDX3130903.1"/>
    </source>
</evidence>
<name>A0AAJ2UL31_9ACTN</name>
<dbReference type="GO" id="GO:0003677">
    <property type="term" value="F:DNA binding"/>
    <property type="evidence" value="ECO:0007669"/>
    <property type="project" value="InterPro"/>
</dbReference>